<comment type="subcellular location">
    <subcellularLocation>
        <location evidence="2">Cell membrane</location>
    </subcellularLocation>
</comment>
<evidence type="ECO:0000256" key="12">
    <source>
        <dbReference type="ARBA" id="ARBA00039401"/>
    </source>
</evidence>
<evidence type="ECO:0000256" key="11">
    <source>
        <dbReference type="ARBA" id="ARBA00023136"/>
    </source>
</evidence>
<dbReference type="AlphaFoldDB" id="A0A3S4UYQ9"/>
<dbReference type="PANTHER" id="PTHR45453">
    <property type="entry name" value="PHOSPHATE REGULON SENSOR PROTEIN PHOR"/>
    <property type="match status" value="1"/>
</dbReference>
<sequence>MFDGLAFGLGILVGVLVAGAGLVAYWFSQRQWESDDEPVVESADTGAVALLAALPQSYIVVGADDDILRASSISYAYGLIRNGQLCEELRELVQRAQDEGEVSDLELRLVRREENRSELRLWVRAAPLSGDQALILFEDNTEKRRLEETRRDFVANVSHELKTPVGAIGLLAETIGQVADEPEHVRKFAQKLVVESDRLANLVQEIIQLSRLQDSNVLADSEFVEVDDIVREAVDRVRVEAEARNVTIVTGGQPCLRVYGDRGLLTTAVRNLLDNAVRYSRQHGRVSVATSEDSGEVHIAVVDAGEGIDPAAHERIFERFYRGDQARSRETGGSGLGLSIVKHVTADHGGRIKLWSKKGQGSTFTMILPAAFQPQVEAVSASSPARIADRVDT</sequence>
<dbReference type="CDD" id="cd00082">
    <property type="entry name" value="HisKA"/>
    <property type="match status" value="1"/>
</dbReference>
<name>A0A3S4UYQ9_9ACTO</name>
<accession>A0A3S4UYQ9</accession>
<keyword evidence="5" id="KW-0597">Phosphoprotein</keyword>
<dbReference type="GO" id="GO:0005886">
    <property type="term" value="C:plasma membrane"/>
    <property type="evidence" value="ECO:0007669"/>
    <property type="project" value="UniProtKB-SubCell"/>
</dbReference>
<dbReference type="InterPro" id="IPR005467">
    <property type="entry name" value="His_kinase_dom"/>
</dbReference>
<evidence type="ECO:0000313" key="16">
    <source>
        <dbReference type="Proteomes" id="UP000269542"/>
    </source>
</evidence>
<organism evidence="15 16">
    <name type="scientific">Trueperella bialowiezensis</name>
    <dbReference type="NCBI Taxonomy" id="312285"/>
    <lineage>
        <taxon>Bacteria</taxon>
        <taxon>Bacillati</taxon>
        <taxon>Actinomycetota</taxon>
        <taxon>Actinomycetes</taxon>
        <taxon>Actinomycetales</taxon>
        <taxon>Actinomycetaceae</taxon>
        <taxon>Trueperella</taxon>
    </lineage>
</organism>
<dbReference type="GO" id="GO:0000155">
    <property type="term" value="F:phosphorelay sensor kinase activity"/>
    <property type="evidence" value="ECO:0007669"/>
    <property type="project" value="InterPro"/>
</dbReference>
<keyword evidence="13" id="KW-0812">Transmembrane</keyword>
<dbReference type="CDD" id="cd00075">
    <property type="entry name" value="HATPase"/>
    <property type="match status" value="1"/>
</dbReference>
<keyword evidence="8 15" id="KW-0418">Kinase</keyword>
<keyword evidence="4" id="KW-1003">Cell membrane</keyword>
<comment type="catalytic activity">
    <reaction evidence="1">
        <text>ATP + protein L-histidine = ADP + protein N-phospho-L-histidine.</text>
        <dbReference type="EC" id="2.7.13.3"/>
    </reaction>
</comment>
<protein>
    <recommendedName>
        <fullName evidence="12">Sensor-like histidine kinase SenX3</fullName>
        <ecNumber evidence="3">2.7.13.3</ecNumber>
    </recommendedName>
</protein>
<keyword evidence="9" id="KW-0067">ATP-binding</keyword>
<dbReference type="Pfam" id="PF00512">
    <property type="entry name" value="HisKA"/>
    <property type="match status" value="1"/>
</dbReference>
<dbReference type="SMART" id="SM00387">
    <property type="entry name" value="HATPase_c"/>
    <property type="match status" value="1"/>
</dbReference>
<keyword evidence="16" id="KW-1185">Reference proteome</keyword>
<dbReference type="InterPro" id="IPR036890">
    <property type="entry name" value="HATPase_C_sf"/>
</dbReference>
<dbReference type="Proteomes" id="UP000269542">
    <property type="component" value="Chromosome"/>
</dbReference>
<evidence type="ECO:0000256" key="3">
    <source>
        <dbReference type="ARBA" id="ARBA00012438"/>
    </source>
</evidence>
<evidence type="ECO:0000313" key="15">
    <source>
        <dbReference type="EMBL" id="VEI13133.1"/>
    </source>
</evidence>
<evidence type="ECO:0000256" key="4">
    <source>
        <dbReference type="ARBA" id="ARBA00022475"/>
    </source>
</evidence>
<feature type="transmembrane region" description="Helical" evidence="13">
    <location>
        <begin position="6"/>
        <end position="27"/>
    </location>
</feature>
<feature type="domain" description="Histidine kinase" evidence="14">
    <location>
        <begin position="156"/>
        <end position="372"/>
    </location>
</feature>
<dbReference type="SMART" id="SM00388">
    <property type="entry name" value="HisKA"/>
    <property type="match status" value="1"/>
</dbReference>
<keyword evidence="13" id="KW-1133">Transmembrane helix</keyword>
<keyword evidence="7" id="KW-0547">Nucleotide-binding</keyword>
<dbReference type="InterPro" id="IPR004358">
    <property type="entry name" value="Sig_transdc_His_kin-like_C"/>
</dbReference>
<dbReference type="InterPro" id="IPR036097">
    <property type="entry name" value="HisK_dim/P_sf"/>
</dbReference>
<dbReference type="GO" id="GO:0004721">
    <property type="term" value="F:phosphoprotein phosphatase activity"/>
    <property type="evidence" value="ECO:0007669"/>
    <property type="project" value="TreeGrafter"/>
</dbReference>
<dbReference type="EC" id="2.7.13.3" evidence="3"/>
<dbReference type="InterPro" id="IPR003661">
    <property type="entry name" value="HisK_dim/P_dom"/>
</dbReference>
<evidence type="ECO:0000256" key="5">
    <source>
        <dbReference type="ARBA" id="ARBA00022553"/>
    </source>
</evidence>
<dbReference type="OrthoDB" id="9813151at2"/>
<dbReference type="Gene3D" id="3.30.565.10">
    <property type="entry name" value="Histidine kinase-like ATPase, C-terminal domain"/>
    <property type="match status" value="1"/>
</dbReference>
<dbReference type="PANTHER" id="PTHR45453:SF1">
    <property type="entry name" value="PHOSPHATE REGULON SENSOR PROTEIN PHOR"/>
    <property type="match status" value="1"/>
</dbReference>
<dbReference type="PRINTS" id="PR00344">
    <property type="entry name" value="BCTRLSENSOR"/>
</dbReference>
<evidence type="ECO:0000256" key="9">
    <source>
        <dbReference type="ARBA" id="ARBA00022840"/>
    </source>
</evidence>
<dbReference type="EMBL" id="LR134476">
    <property type="protein sequence ID" value="VEI13133.1"/>
    <property type="molecule type" value="Genomic_DNA"/>
</dbReference>
<evidence type="ECO:0000256" key="7">
    <source>
        <dbReference type="ARBA" id="ARBA00022741"/>
    </source>
</evidence>
<reference evidence="15 16" key="1">
    <citation type="submission" date="2018-12" db="EMBL/GenBank/DDBJ databases">
        <authorList>
            <consortium name="Pathogen Informatics"/>
        </authorList>
    </citation>
    <scope>NUCLEOTIDE SEQUENCE [LARGE SCALE GENOMIC DNA]</scope>
    <source>
        <strain evidence="15 16">NCTC13354</strain>
    </source>
</reference>
<evidence type="ECO:0000256" key="13">
    <source>
        <dbReference type="SAM" id="Phobius"/>
    </source>
</evidence>
<evidence type="ECO:0000256" key="10">
    <source>
        <dbReference type="ARBA" id="ARBA00023012"/>
    </source>
</evidence>
<gene>
    <name evidence="15" type="primary">senX3</name>
    <name evidence="15" type="ORF">NCTC13354_00839</name>
</gene>
<dbReference type="KEGG" id="tbw:NCTC13354_00839"/>
<dbReference type="Gene3D" id="1.10.287.130">
    <property type="match status" value="1"/>
</dbReference>
<dbReference type="InterPro" id="IPR003594">
    <property type="entry name" value="HATPase_dom"/>
</dbReference>
<dbReference type="SUPFAM" id="SSF47384">
    <property type="entry name" value="Homodimeric domain of signal transducing histidine kinase"/>
    <property type="match status" value="1"/>
</dbReference>
<dbReference type="FunFam" id="3.30.565.10:FF:000006">
    <property type="entry name" value="Sensor histidine kinase WalK"/>
    <property type="match status" value="1"/>
</dbReference>
<keyword evidence="6 15" id="KW-0808">Transferase</keyword>
<dbReference type="PROSITE" id="PS50109">
    <property type="entry name" value="HIS_KIN"/>
    <property type="match status" value="1"/>
</dbReference>
<evidence type="ECO:0000256" key="1">
    <source>
        <dbReference type="ARBA" id="ARBA00000085"/>
    </source>
</evidence>
<keyword evidence="10" id="KW-0902">Two-component regulatory system</keyword>
<evidence type="ECO:0000256" key="8">
    <source>
        <dbReference type="ARBA" id="ARBA00022777"/>
    </source>
</evidence>
<dbReference type="GO" id="GO:0005524">
    <property type="term" value="F:ATP binding"/>
    <property type="evidence" value="ECO:0007669"/>
    <property type="project" value="UniProtKB-KW"/>
</dbReference>
<keyword evidence="11 13" id="KW-0472">Membrane</keyword>
<dbReference type="InterPro" id="IPR050351">
    <property type="entry name" value="BphY/WalK/GraS-like"/>
</dbReference>
<dbReference type="GO" id="GO:0016036">
    <property type="term" value="P:cellular response to phosphate starvation"/>
    <property type="evidence" value="ECO:0007669"/>
    <property type="project" value="TreeGrafter"/>
</dbReference>
<evidence type="ECO:0000256" key="2">
    <source>
        <dbReference type="ARBA" id="ARBA00004236"/>
    </source>
</evidence>
<dbReference type="FunFam" id="1.10.287.130:FF:000008">
    <property type="entry name" value="Two-component sensor histidine kinase"/>
    <property type="match status" value="1"/>
</dbReference>
<dbReference type="Pfam" id="PF02518">
    <property type="entry name" value="HATPase_c"/>
    <property type="match status" value="1"/>
</dbReference>
<dbReference type="RefSeq" id="WP_126416281.1">
    <property type="nucleotide sequence ID" value="NZ_LR134476.1"/>
</dbReference>
<evidence type="ECO:0000256" key="6">
    <source>
        <dbReference type="ARBA" id="ARBA00022679"/>
    </source>
</evidence>
<dbReference type="SUPFAM" id="SSF55874">
    <property type="entry name" value="ATPase domain of HSP90 chaperone/DNA topoisomerase II/histidine kinase"/>
    <property type="match status" value="1"/>
</dbReference>
<evidence type="ECO:0000259" key="14">
    <source>
        <dbReference type="PROSITE" id="PS50109"/>
    </source>
</evidence>
<proteinExistence type="predicted"/>